<dbReference type="PANTHER" id="PTHR42973:SF34">
    <property type="entry name" value="FAD BINDING DOMAIN PROTEIN (AFU_ORTHOLOGUE AFUA_3G02770)"/>
    <property type="match status" value="1"/>
</dbReference>
<dbReference type="GO" id="GO:0016491">
    <property type="term" value="F:oxidoreductase activity"/>
    <property type="evidence" value="ECO:0007669"/>
    <property type="project" value="UniProtKB-KW"/>
</dbReference>
<dbReference type="InterPro" id="IPR016169">
    <property type="entry name" value="FAD-bd_PCMH_sub2"/>
</dbReference>
<evidence type="ECO:0000256" key="2">
    <source>
        <dbReference type="ARBA" id="ARBA00022630"/>
    </source>
</evidence>
<evidence type="ECO:0000256" key="4">
    <source>
        <dbReference type="ARBA" id="ARBA00023002"/>
    </source>
</evidence>
<reference evidence="7" key="1">
    <citation type="submission" date="2023-10" db="EMBL/GenBank/DDBJ databases">
        <authorList>
            <person name="Hackl T."/>
        </authorList>
    </citation>
    <scope>NUCLEOTIDE SEQUENCE</scope>
</reference>
<comment type="caution">
    <text evidence="7">The sequence shown here is derived from an EMBL/GenBank/DDBJ whole genome shotgun (WGS) entry which is preliminary data.</text>
</comment>
<keyword evidence="3" id="KW-0274">FAD</keyword>
<sequence length="598" mass="64607">MISLSRPCARRWLSILLVLYFAILPESCNAIQRVPHSQQVLEADRPEIEAALRRHEVHLETLPQLGSTRGNLDCKSACQGLKQVFGSQVISRSDGEGYNSFTSSYWSMQQAEVSPACIFIPESSKGIAIQLLISRLTACPFAVKGGGHASFAGSSSIENGIVVSLRSFSDITLSADRATVTVGAGTRWGDVYAALEPHDLTVVGGRNSDVGVGGLTLGGGMSFFSNMHGLACDNVAEFEVVLASGEVVVASAREHADLYWALRGGGNNLGIVTVFRFFTVPLPQGLVWGGGLTIDHGGVGQARVATAERWAHDGDSELRAPPHAVYGGIPPLLDAFYNITVTGVNKNPKASHILAVVVLASAPDPHNIWMQGSVVASTMLQYTAPVTAIPSVFEEYFTALKIPPWSQAFMNRTLSNLTELFSQGQPAGKRNMYWTATSKMDRAMMDHIVDYFLQVVAFGEIILGLSASLMFQSISTPMLKSMRKNGGNPLGLDGDEPRMVVTVVMSWDNSTDDAAVHRISKSITRFVQGLADEIGRSDDFVYNASQHQSVVAGYGEGNRERLVEVARKYDPEGVFQELQPGYHNLLGSPQEDNIPCDI</sequence>
<organism evidence="7 8">
    <name type="scientific">Anthostomella pinea</name>
    <dbReference type="NCBI Taxonomy" id="933095"/>
    <lineage>
        <taxon>Eukaryota</taxon>
        <taxon>Fungi</taxon>
        <taxon>Dikarya</taxon>
        <taxon>Ascomycota</taxon>
        <taxon>Pezizomycotina</taxon>
        <taxon>Sordariomycetes</taxon>
        <taxon>Xylariomycetidae</taxon>
        <taxon>Xylariales</taxon>
        <taxon>Xylariaceae</taxon>
        <taxon>Anthostomella</taxon>
    </lineage>
</organism>
<feature type="domain" description="FAD-binding PCMH-type" evidence="6">
    <location>
        <begin position="111"/>
        <end position="282"/>
    </location>
</feature>
<dbReference type="Pfam" id="PF01565">
    <property type="entry name" value="FAD_binding_4"/>
    <property type="match status" value="1"/>
</dbReference>
<evidence type="ECO:0000313" key="7">
    <source>
        <dbReference type="EMBL" id="CAJ2502293.1"/>
    </source>
</evidence>
<dbReference type="PANTHER" id="PTHR42973">
    <property type="entry name" value="BINDING OXIDOREDUCTASE, PUTATIVE (AFU_ORTHOLOGUE AFUA_1G17690)-RELATED"/>
    <property type="match status" value="1"/>
</dbReference>
<name>A0AAI8YF42_9PEZI</name>
<keyword evidence="8" id="KW-1185">Reference proteome</keyword>
<dbReference type="InterPro" id="IPR036318">
    <property type="entry name" value="FAD-bd_PCMH-like_sf"/>
</dbReference>
<protein>
    <submittedName>
        <fullName evidence="7">Uu.00g096870.m01.CDS01</fullName>
    </submittedName>
</protein>
<dbReference type="AlphaFoldDB" id="A0AAI8YF42"/>
<dbReference type="EMBL" id="CAUWAG010000004">
    <property type="protein sequence ID" value="CAJ2502293.1"/>
    <property type="molecule type" value="Genomic_DNA"/>
</dbReference>
<evidence type="ECO:0000256" key="1">
    <source>
        <dbReference type="ARBA" id="ARBA00005466"/>
    </source>
</evidence>
<dbReference type="PROSITE" id="PS51387">
    <property type="entry name" value="FAD_PCMH"/>
    <property type="match status" value="1"/>
</dbReference>
<evidence type="ECO:0000256" key="3">
    <source>
        <dbReference type="ARBA" id="ARBA00022827"/>
    </source>
</evidence>
<evidence type="ECO:0000256" key="5">
    <source>
        <dbReference type="SAM" id="SignalP"/>
    </source>
</evidence>
<dbReference type="InterPro" id="IPR006094">
    <property type="entry name" value="Oxid_FAD_bind_N"/>
</dbReference>
<evidence type="ECO:0000259" key="6">
    <source>
        <dbReference type="PROSITE" id="PS51387"/>
    </source>
</evidence>
<proteinExistence type="inferred from homology"/>
<evidence type="ECO:0000313" key="8">
    <source>
        <dbReference type="Proteomes" id="UP001295740"/>
    </source>
</evidence>
<keyword evidence="2" id="KW-0285">Flavoprotein</keyword>
<dbReference type="Gene3D" id="3.30.465.10">
    <property type="match status" value="1"/>
</dbReference>
<dbReference type="Proteomes" id="UP001295740">
    <property type="component" value="Unassembled WGS sequence"/>
</dbReference>
<keyword evidence="4" id="KW-0560">Oxidoreductase</keyword>
<accession>A0AAI8YF42</accession>
<dbReference type="GO" id="GO:0071949">
    <property type="term" value="F:FAD binding"/>
    <property type="evidence" value="ECO:0007669"/>
    <property type="project" value="InterPro"/>
</dbReference>
<dbReference type="SUPFAM" id="SSF56176">
    <property type="entry name" value="FAD-binding/transporter-associated domain-like"/>
    <property type="match status" value="1"/>
</dbReference>
<comment type="similarity">
    <text evidence="1">Belongs to the oxygen-dependent FAD-linked oxidoreductase family.</text>
</comment>
<feature type="signal peptide" evidence="5">
    <location>
        <begin position="1"/>
        <end position="30"/>
    </location>
</feature>
<dbReference type="InterPro" id="IPR016166">
    <property type="entry name" value="FAD-bd_PCMH"/>
</dbReference>
<keyword evidence="5" id="KW-0732">Signal</keyword>
<gene>
    <name evidence="7" type="ORF">KHLLAP_LOCUS2761</name>
</gene>
<dbReference type="InterPro" id="IPR050416">
    <property type="entry name" value="FAD-linked_Oxidoreductase"/>
</dbReference>
<feature type="chain" id="PRO_5042481688" evidence="5">
    <location>
        <begin position="31"/>
        <end position="598"/>
    </location>
</feature>